<evidence type="ECO:0000259" key="1">
    <source>
        <dbReference type="Pfam" id="PF11823"/>
    </source>
</evidence>
<feature type="domain" description="Putative Se/S carrier protein-like" evidence="1">
    <location>
        <begin position="9"/>
        <end position="72"/>
    </location>
</feature>
<dbReference type="Proteomes" id="UP000824201">
    <property type="component" value="Unassembled WGS sequence"/>
</dbReference>
<reference evidence="2" key="1">
    <citation type="submission" date="2020-10" db="EMBL/GenBank/DDBJ databases">
        <authorList>
            <person name="Gilroy R."/>
        </authorList>
    </citation>
    <scope>NUCLEOTIDE SEQUENCE</scope>
    <source>
        <strain evidence="2">ChiW13-3771</strain>
    </source>
</reference>
<reference evidence="2" key="2">
    <citation type="journal article" date="2021" name="PeerJ">
        <title>Extensive microbial diversity within the chicken gut microbiome revealed by metagenomics and culture.</title>
        <authorList>
            <person name="Gilroy R."/>
            <person name="Ravi A."/>
            <person name="Getino M."/>
            <person name="Pursley I."/>
            <person name="Horton D.L."/>
            <person name="Alikhan N.F."/>
            <person name="Baker D."/>
            <person name="Gharbi K."/>
            <person name="Hall N."/>
            <person name="Watson M."/>
            <person name="Adriaenssens E.M."/>
            <person name="Foster-Nyarko E."/>
            <person name="Jarju S."/>
            <person name="Secka A."/>
            <person name="Antonio M."/>
            <person name="Oren A."/>
            <person name="Chaudhuri R.R."/>
            <person name="La Ragione R."/>
            <person name="Hildebrand F."/>
            <person name="Pallen M.J."/>
        </authorList>
    </citation>
    <scope>NUCLEOTIDE SEQUENCE</scope>
    <source>
        <strain evidence="2">ChiW13-3771</strain>
    </source>
</reference>
<proteinExistence type="predicted"/>
<name>A0A9D1EHC3_9FIRM</name>
<comment type="caution">
    <text evidence="2">The sequence shown here is derived from an EMBL/GenBank/DDBJ whole genome shotgun (WGS) entry which is preliminary data.</text>
</comment>
<sequence length="76" mass="8728">MRDKKKAVILTFRTTTQAIAFEKQCNNHSIPGRLIPIPKEIKAGCGLSWSMDIEEYSTYQQTIQELQLKFDQAVIL</sequence>
<organism evidence="2 3">
    <name type="scientific">Candidatus Fimimorpha faecalis</name>
    <dbReference type="NCBI Taxonomy" id="2840824"/>
    <lineage>
        <taxon>Bacteria</taxon>
        <taxon>Bacillati</taxon>
        <taxon>Bacillota</taxon>
        <taxon>Clostridia</taxon>
        <taxon>Eubacteriales</taxon>
        <taxon>Candidatus Fimimorpha</taxon>
    </lineage>
</organism>
<accession>A0A9D1EHC3</accession>
<dbReference type="EMBL" id="DVHN01000196">
    <property type="protein sequence ID" value="HIR90041.1"/>
    <property type="molecule type" value="Genomic_DNA"/>
</dbReference>
<protein>
    <submittedName>
        <fullName evidence="2">DUF3343 domain-containing protein</fullName>
    </submittedName>
</protein>
<evidence type="ECO:0000313" key="3">
    <source>
        <dbReference type="Proteomes" id="UP000824201"/>
    </source>
</evidence>
<dbReference type="InterPro" id="IPR021778">
    <property type="entry name" value="Se/S_carrier-like"/>
</dbReference>
<evidence type="ECO:0000313" key="2">
    <source>
        <dbReference type="EMBL" id="HIR90041.1"/>
    </source>
</evidence>
<dbReference type="AlphaFoldDB" id="A0A9D1EHC3"/>
<gene>
    <name evidence="2" type="ORF">IAC96_13945</name>
</gene>
<dbReference type="Pfam" id="PF11823">
    <property type="entry name" value="Se_S_carrier"/>
    <property type="match status" value="1"/>
</dbReference>